<evidence type="ECO:0000259" key="2">
    <source>
        <dbReference type="Pfam" id="PF09350"/>
    </source>
</evidence>
<evidence type="ECO:0000313" key="3">
    <source>
        <dbReference type="EMBL" id="GAA4755983.1"/>
    </source>
</evidence>
<feature type="domain" description="DnaJ homologue subfamily C member 28 conserved" evidence="2">
    <location>
        <begin position="30"/>
        <end position="97"/>
    </location>
</feature>
<sequence length="171" mass="20121">MPEPEEEDQPRSREADRAAAAARIQHQNTWVDLQIRQAQERGEFDNLPGAGKPIEGLGGEHDPDWWLKKLVERERIAVLPPSIALRKEDAELDERLDKLNVEGDVRREVEDFNERVIRARYSLSAGPPLITMPRDVDATIEAWNERRLVRRPLRFQPADPPKRRRWWRRLR</sequence>
<dbReference type="Proteomes" id="UP001499882">
    <property type="component" value="Unassembled WGS sequence"/>
</dbReference>
<dbReference type="EMBL" id="BAABKN010000032">
    <property type="protein sequence ID" value="GAA4755983.1"/>
    <property type="molecule type" value="Genomic_DNA"/>
</dbReference>
<accession>A0ABP8ZHJ9</accession>
<feature type="region of interest" description="Disordered" evidence="1">
    <location>
        <begin position="1"/>
        <end position="22"/>
    </location>
</feature>
<gene>
    <name evidence="3" type="ORF">GCM10023350_46870</name>
</gene>
<protein>
    <recommendedName>
        <fullName evidence="2">DnaJ homologue subfamily C member 28 conserved domain-containing protein</fullName>
    </recommendedName>
</protein>
<proteinExistence type="predicted"/>
<evidence type="ECO:0000256" key="1">
    <source>
        <dbReference type="SAM" id="MobiDB-lite"/>
    </source>
</evidence>
<comment type="caution">
    <text evidence="3">The sequence shown here is derived from an EMBL/GenBank/DDBJ whole genome shotgun (WGS) entry which is preliminary data.</text>
</comment>
<dbReference type="RefSeq" id="WP_345529516.1">
    <property type="nucleotide sequence ID" value="NZ_BAABKN010000032.1"/>
</dbReference>
<organism evidence="3 4">
    <name type="scientific">Nocardioides endophyticus</name>
    <dbReference type="NCBI Taxonomy" id="1353775"/>
    <lineage>
        <taxon>Bacteria</taxon>
        <taxon>Bacillati</taxon>
        <taxon>Actinomycetota</taxon>
        <taxon>Actinomycetes</taxon>
        <taxon>Propionibacteriales</taxon>
        <taxon>Nocardioidaceae</taxon>
        <taxon>Nocardioides</taxon>
    </lineage>
</organism>
<name>A0ABP8ZHJ9_9ACTN</name>
<dbReference type="Pfam" id="PF09350">
    <property type="entry name" value="DJC28_CD"/>
    <property type="match status" value="1"/>
</dbReference>
<reference evidence="4" key="1">
    <citation type="journal article" date="2019" name="Int. J. Syst. Evol. Microbiol.">
        <title>The Global Catalogue of Microorganisms (GCM) 10K type strain sequencing project: providing services to taxonomists for standard genome sequencing and annotation.</title>
        <authorList>
            <consortium name="The Broad Institute Genomics Platform"/>
            <consortium name="The Broad Institute Genome Sequencing Center for Infectious Disease"/>
            <person name="Wu L."/>
            <person name="Ma J."/>
        </authorList>
    </citation>
    <scope>NUCLEOTIDE SEQUENCE [LARGE SCALE GENOMIC DNA]</scope>
    <source>
        <strain evidence="4">JCM 18532</strain>
    </source>
</reference>
<evidence type="ECO:0000313" key="4">
    <source>
        <dbReference type="Proteomes" id="UP001499882"/>
    </source>
</evidence>
<keyword evidence="4" id="KW-1185">Reference proteome</keyword>
<dbReference type="InterPro" id="IPR018961">
    <property type="entry name" value="DnaJ_homolog_subfam-C_membr-28"/>
</dbReference>